<protein>
    <submittedName>
        <fullName evidence="1">Uncharacterized protein</fullName>
    </submittedName>
</protein>
<accession>A0A2H4J2U3</accession>
<reference evidence="1" key="1">
    <citation type="submission" date="2017-06" db="EMBL/GenBank/DDBJ databases">
        <title>Novel phages from South African skin metaviromes.</title>
        <authorList>
            <person name="van Zyl L.J."/>
            <person name="Abrahams Y."/>
            <person name="Stander E.A."/>
            <person name="Kirby B.M."/>
            <person name="Clavaud C."/>
            <person name="Farcet C."/>
            <person name="Breton L."/>
            <person name="Trindade M.I."/>
        </authorList>
    </citation>
    <scope>NUCLEOTIDE SEQUENCE</scope>
</reference>
<gene>
    <name evidence="1" type="ORF">7F15_51</name>
</gene>
<proteinExistence type="predicted"/>
<sequence length="181" mass="20961">MKIRDLDLDQYVIVYDMGKSENNKGMTVVGRVDEIIFNEDDKNEAGIDSLGNFYHFDDNNYFDLWSNYIESKTESVSIKNKETEEIVSSGEVEATIDLSNSEFAHLRQSNDLQQRKRNKKIVQWSDDTKLKFIERAIQDLSPLAAYHIGNAIDVLAVAESKEDIEQARWSLERAFENWDVK</sequence>
<dbReference type="EMBL" id="MF417890">
    <property type="protein sequence ID" value="ASN69445.1"/>
    <property type="molecule type" value="Genomic_DNA"/>
</dbReference>
<evidence type="ECO:0000313" key="1">
    <source>
        <dbReference type="EMBL" id="ASN69445.1"/>
    </source>
</evidence>
<name>A0A2H4J2U3_9CAUD</name>
<organism evidence="1">
    <name type="scientific">uncultured Caudovirales phage</name>
    <dbReference type="NCBI Taxonomy" id="2100421"/>
    <lineage>
        <taxon>Viruses</taxon>
        <taxon>Duplodnaviria</taxon>
        <taxon>Heunggongvirae</taxon>
        <taxon>Uroviricota</taxon>
        <taxon>Caudoviricetes</taxon>
        <taxon>Peduoviridae</taxon>
        <taxon>Maltschvirus</taxon>
        <taxon>Maltschvirus maltsch</taxon>
    </lineage>
</organism>